<name>A0A7J4IYP6_9ARCH</name>
<evidence type="ECO:0000256" key="1">
    <source>
        <dbReference type="SAM" id="MobiDB-lite"/>
    </source>
</evidence>
<protein>
    <submittedName>
        <fullName evidence="2">Uncharacterized protein</fullName>
    </submittedName>
</protein>
<comment type="caution">
    <text evidence="2">The sequence shown here is derived from an EMBL/GenBank/DDBJ whole genome shotgun (WGS) entry which is preliminary data.</text>
</comment>
<evidence type="ECO:0000313" key="2">
    <source>
        <dbReference type="EMBL" id="HIH09974.1"/>
    </source>
</evidence>
<sequence length="126" mass="13824">MLRGASPRKTDSFQSHAGHPSRSHPEYGVGHRAGWRLRARQSFDLSVTEIVTKLGSRSFTPLEQAVGIRGIAAIINSLKGHNARNPLSRIRSNTDKINDLMALPQFARASIAGKVSQILNAIEEKK</sequence>
<proteinExistence type="predicted"/>
<accession>A0A7J4IYP6</accession>
<evidence type="ECO:0000313" key="3">
    <source>
        <dbReference type="Proteomes" id="UP000565078"/>
    </source>
</evidence>
<dbReference type="Proteomes" id="UP000565078">
    <property type="component" value="Unassembled WGS sequence"/>
</dbReference>
<reference evidence="3" key="1">
    <citation type="journal article" date="2020" name="bioRxiv">
        <title>A rank-normalized archaeal taxonomy based on genome phylogeny resolves widespread incomplete and uneven classifications.</title>
        <authorList>
            <person name="Rinke C."/>
            <person name="Chuvochina M."/>
            <person name="Mussig A.J."/>
            <person name="Chaumeil P.-A."/>
            <person name="Waite D.W."/>
            <person name="Whitman W.B."/>
            <person name="Parks D.H."/>
            <person name="Hugenholtz P."/>
        </authorList>
    </citation>
    <scope>NUCLEOTIDE SEQUENCE [LARGE SCALE GENOMIC DNA]</scope>
</reference>
<organism evidence="2 3">
    <name type="scientific">Candidatus Iainarchaeum sp</name>
    <dbReference type="NCBI Taxonomy" id="3101447"/>
    <lineage>
        <taxon>Archaea</taxon>
        <taxon>Candidatus Iainarchaeota</taxon>
        <taxon>Candidatus Iainarchaeia</taxon>
        <taxon>Candidatus Iainarchaeales</taxon>
        <taxon>Candidatus Iainarchaeaceae</taxon>
        <taxon>Candidatus Iainarchaeum</taxon>
    </lineage>
</organism>
<dbReference type="AlphaFoldDB" id="A0A7J4IYP6"/>
<dbReference type="EMBL" id="DUGC01000075">
    <property type="protein sequence ID" value="HIH09974.1"/>
    <property type="molecule type" value="Genomic_DNA"/>
</dbReference>
<feature type="region of interest" description="Disordered" evidence="1">
    <location>
        <begin position="1"/>
        <end position="29"/>
    </location>
</feature>
<gene>
    <name evidence="2" type="ORF">HA254_04885</name>
</gene>